<dbReference type="InParanoid" id="U5HIX8"/>
<reference evidence="1 3" key="3">
    <citation type="journal article" date="2015" name="BMC Genomics">
        <title>Sex and parasites: genomic and transcriptomic analysis of Microbotryum lychnidis-dioicae, the biotrophic and plant-castrating anther smut fungus.</title>
        <authorList>
            <person name="Perlin M.H."/>
            <person name="Amselem J."/>
            <person name="Fontanillas E."/>
            <person name="Toh S.S."/>
            <person name="Chen Z."/>
            <person name="Goldberg J."/>
            <person name="Duplessis S."/>
            <person name="Henrissat B."/>
            <person name="Young S."/>
            <person name="Zeng Q."/>
            <person name="Aguileta G."/>
            <person name="Petit E."/>
            <person name="Badouin H."/>
            <person name="Andrews J."/>
            <person name="Razeeq D."/>
            <person name="Gabaldon T."/>
            <person name="Quesneville H."/>
            <person name="Giraud T."/>
            <person name="Hood M.E."/>
            <person name="Schultz D.J."/>
            <person name="Cuomo C.A."/>
        </authorList>
    </citation>
    <scope>NUCLEOTIDE SEQUENCE [LARGE SCALE GENOMIC DNA]</scope>
    <source>
        <strain evidence="1">P1A1 Lamole</strain>
        <strain evidence="3">p1A1 Lamole</strain>
    </source>
</reference>
<accession>U5HIX8</accession>
<protein>
    <submittedName>
        <fullName evidence="1 2">Uncharacterized protein</fullName>
    </submittedName>
</protein>
<dbReference type="HOGENOM" id="CLU_2419204_0_0_1"/>
<evidence type="ECO:0000313" key="1">
    <source>
        <dbReference type="EMBL" id="KDE02481.1"/>
    </source>
</evidence>
<dbReference type="EMBL" id="GL541817">
    <property type="protein sequence ID" value="KDE02481.1"/>
    <property type="molecule type" value="Genomic_DNA"/>
</dbReference>
<dbReference type="STRING" id="683840.U5HIX8"/>
<dbReference type="EMBL" id="AEIJ01000956">
    <property type="status" value="NOT_ANNOTATED_CDS"/>
    <property type="molecule type" value="Genomic_DNA"/>
</dbReference>
<reference evidence="1" key="2">
    <citation type="submission" date="2010-11" db="EMBL/GenBank/DDBJ databases">
        <authorList>
            <consortium name="The Broad Institute Genome Sequencing Platform"/>
            <person name="Earl A."/>
            <person name="Ward D."/>
            <person name="Feldgarden M."/>
            <person name="Gevers D."/>
            <person name="Butler R."/>
            <person name="Young S.K."/>
            <person name="Zeng Q."/>
            <person name="Gargeya S."/>
            <person name="Fitzgerald M."/>
            <person name="Haas B."/>
            <person name="Abouelleil A."/>
            <person name="Alvarado L."/>
            <person name="Arachchi H.M."/>
            <person name="Berlin A."/>
            <person name="Brown A."/>
            <person name="Chapman S.B."/>
            <person name="Chen Z."/>
            <person name="Dunbar C."/>
            <person name="Freedman E."/>
            <person name="Gearin G."/>
            <person name="Gellesch M."/>
            <person name="Goldberg J."/>
            <person name="Griggs A."/>
            <person name="Gujja S."/>
            <person name="Heilman E."/>
            <person name="Heiman D."/>
            <person name="Howarth C."/>
            <person name="Larson L."/>
            <person name="Lui A."/>
            <person name="MacDonald P.J.P."/>
            <person name="Mehta T."/>
            <person name="Montmayeur A."/>
            <person name="Murphy C."/>
            <person name="Neiman D."/>
            <person name="Pearson M."/>
            <person name="Priest M."/>
            <person name="Roberts A."/>
            <person name="Saif S."/>
            <person name="Shea T."/>
            <person name="Shenoy N."/>
            <person name="Sisk P."/>
            <person name="Stolte C."/>
            <person name="Sykes S."/>
            <person name="White J."/>
            <person name="Yandava C."/>
            <person name="Wortman J."/>
            <person name="Nusbaum C."/>
            <person name="Birren B."/>
        </authorList>
    </citation>
    <scope>NUCLEOTIDE SEQUENCE</scope>
    <source>
        <strain evidence="1">P1A1 Lamole</strain>
    </source>
</reference>
<reference evidence="2" key="4">
    <citation type="submission" date="2015-06" db="UniProtKB">
        <authorList>
            <consortium name="EnsemblFungi"/>
        </authorList>
    </citation>
    <scope>IDENTIFICATION</scope>
</reference>
<dbReference type="Proteomes" id="UP000017200">
    <property type="component" value="Unassembled WGS sequence"/>
</dbReference>
<keyword evidence="3" id="KW-1185">Reference proteome</keyword>
<evidence type="ECO:0000313" key="2">
    <source>
        <dbReference type="EnsemblFungi" id="MVLG_06975T0"/>
    </source>
</evidence>
<sequence>DARVHQPGSYPIIIYIPNSPVQHSRYSTNTKTTQMAYSNADTEAFLANAHMNAMKGYLGKGKNSFEMRNRGSGATEGEYTEVSGLYEVVSEM</sequence>
<organism evidence="1">
    <name type="scientific">Microbotryum lychnidis-dioicae (strain p1A1 Lamole / MvSl-1064)</name>
    <name type="common">Anther smut fungus</name>
    <dbReference type="NCBI Taxonomy" id="683840"/>
    <lineage>
        <taxon>Eukaryota</taxon>
        <taxon>Fungi</taxon>
        <taxon>Dikarya</taxon>
        <taxon>Basidiomycota</taxon>
        <taxon>Pucciniomycotina</taxon>
        <taxon>Microbotryomycetes</taxon>
        <taxon>Microbotryales</taxon>
        <taxon>Microbotryaceae</taxon>
        <taxon>Microbotryum</taxon>
    </lineage>
</organism>
<evidence type="ECO:0000313" key="3">
    <source>
        <dbReference type="Proteomes" id="UP000017200"/>
    </source>
</evidence>
<dbReference type="AlphaFoldDB" id="U5HIX8"/>
<gene>
    <name evidence="1" type="ORF">MVLG_06975</name>
</gene>
<reference evidence="3" key="1">
    <citation type="submission" date="2010-11" db="EMBL/GenBank/DDBJ databases">
        <title>The genome sequence of Microbotryum violaceum strain p1A1 Lamole.</title>
        <authorList>
            <person name="Cuomo C."/>
            <person name="Perlin M."/>
            <person name="Young S.K."/>
            <person name="Zeng Q."/>
            <person name="Gargeya S."/>
            <person name="Alvarado L."/>
            <person name="Berlin A."/>
            <person name="Chapman S.B."/>
            <person name="Chen Z."/>
            <person name="Freedman E."/>
            <person name="Gellesch M."/>
            <person name="Goldberg J."/>
            <person name="Griggs A."/>
            <person name="Gujja S."/>
            <person name="Heilman E."/>
            <person name="Heiman D."/>
            <person name="Howarth C."/>
            <person name="Mehta T."/>
            <person name="Neiman D."/>
            <person name="Pearson M."/>
            <person name="Roberts A."/>
            <person name="Saif S."/>
            <person name="Shea T."/>
            <person name="Shenoy N."/>
            <person name="Sisk P."/>
            <person name="Stolte C."/>
            <person name="Sykes S."/>
            <person name="White J."/>
            <person name="Yandava C."/>
            <person name="Haas B."/>
            <person name="Nusbaum C."/>
            <person name="Birren B."/>
        </authorList>
    </citation>
    <scope>NUCLEOTIDE SEQUENCE [LARGE SCALE GENOMIC DNA]</scope>
    <source>
        <strain evidence="3">p1A1 Lamole</strain>
    </source>
</reference>
<feature type="non-terminal residue" evidence="1">
    <location>
        <position position="1"/>
    </location>
</feature>
<name>U5HIX8_USTV1</name>
<dbReference type="EnsemblFungi" id="MVLG_06975T0">
    <property type="protein sequence ID" value="MVLG_06975T0"/>
    <property type="gene ID" value="MVLG_06975"/>
</dbReference>
<proteinExistence type="predicted"/>